<dbReference type="Pfam" id="PF14333">
    <property type="entry name" value="DUF4389"/>
    <property type="match status" value="2"/>
</dbReference>
<evidence type="ECO:0000313" key="3">
    <source>
        <dbReference type="EMBL" id="WIY00448.1"/>
    </source>
</evidence>
<sequence>MTTPRTYPVRVEATLDEPLSRWLWLVKWILAVPHYLVLAFLWFAYPFVTIAAFFAILVTGRYPRPLFEFTSGVLRWSWRVQYYSYAALGTDRYPPFTFADVPDYPARLEIAYPEKLSRGLVLVKWWLLAIPHFIVVGLFVGGGSWLVLRAGGGDDTFNWAAGGLVGVLVLVAGVVLLVTGRYPRPIFDFVLGMDRWVLRVAAYVSLMTDEYPPFRLDMGGAEAGHEPPHPQPHAQPHPVPTGSWTAGRIVAVVSGAVLVLGAMGLLTGGGALLWADRTQRDADGYLSASTTVVASGYAVATDPVQVQGLAGAPNFTAVVGDVRVRATSVDGRPVFVGIGRSDAVAQYLAGTEYTTLGGADRRTGDRIHPGGAPAVPPGDAGIWVANASGAGTQSIGWPVLDGQWTAVVMNADGSRGVSVRAEAGATAPALGWIAFGLLVAGVVALAAGALLIGVAANRASRRPGAPSAPEPSTVDT</sequence>
<feature type="transmembrane region" description="Helical" evidence="2">
    <location>
        <begin position="35"/>
        <end position="58"/>
    </location>
</feature>
<name>A0A9Y2JL23_9PSEU</name>
<dbReference type="RefSeq" id="WP_285996914.1">
    <property type="nucleotide sequence ID" value="NZ_CP127295.1"/>
</dbReference>
<evidence type="ECO:0000256" key="1">
    <source>
        <dbReference type="SAM" id="MobiDB-lite"/>
    </source>
</evidence>
<protein>
    <submittedName>
        <fullName evidence="3">DUF4389 domain-containing protein</fullName>
    </submittedName>
</protein>
<dbReference type="KEGG" id="amog:QRX60_41380"/>
<dbReference type="EMBL" id="CP127295">
    <property type="protein sequence ID" value="WIY00448.1"/>
    <property type="molecule type" value="Genomic_DNA"/>
</dbReference>
<keyword evidence="2" id="KW-0472">Membrane</keyword>
<dbReference type="InterPro" id="IPR025498">
    <property type="entry name" value="DUF4389"/>
</dbReference>
<keyword evidence="2" id="KW-0812">Transmembrane</keyword>
<feature type="compositionally biased region" description="Pro residues" evidence="1">
    <location>
        <begin position="229"/>
        <end position="239"/>
    </location>
</feature>
<feature type="transmembrane region" description="Helical" evidence="2">
    <location>
        <begin position="430"/>
        <end position="456"/>
    </location>
</feature>
<gene>
    <name evidence="3" type="ORF">QRX60_41380</name>
</gene>
<keyword evidence="4" id="KW-1185">Reference proteome</keyword>
<organism evidence="3 4">
    <name type="scientific">Amycolatopsis mongoliensis</name>
    <dbReference type="NCBI Taxonomy" id="715475"/>
    <lineage>
        <taxon>Bacteria</taxon>
        <taxon>Bacillati</taxon>
        <taxon>Actinomycetota</taxon>
        <taxon>Actinomycetes</taxon>
        <taxon>Pseudonocardiales</taxon>
        <taxon>Pseudonocardiaceae</taxon>
        <taxon>Amycolatopsis</taxon>
    </lineage>
</organism>
<accession>A0A9Y2JL23</accession>
<feature type="transmembrane region" description="Helical" evidence="2">
    <location>
        <begin position="125"/>
        <end position="147"/>
    </location>
</feature>
<feature type="transmembrane region" description="Helical" evidence="2">
    <location>
        <begin position="249"/>
        <end position="275"/>
    </location>
</feature>
<feature type="region of interest" description="Disordered" evidence="1">
    <location>
        <begin position="218"/>
        <end position="240"/>
    </location>
</feature>
<evidence type="ECO:0000313" key="4">
    <source>
        <dbReference type="Proteomes" id="UP001239397"/>
    </source>
</evidence>
<feature type="transmembrane region" description="Helical" evidence="2">
    <location>
        <begin position="159"/>
        <end position="179"/>
    </location>
</feature>
<reference evidence="3 4" key="1">
    <citation type="submission" date="2023-06" db="EMBL/GenBank/DDBJ databases">
        <authorList>
            <person name="Oyuntsetseg B."/>
            <person name="Kim S.B."/>
        </authorList>
    </citation>
    <scope>NUCLEOTIDE SEQUENCE [LARGE SCALE GENOMIC DNA]</scope>
    <source>
        <strain evidence="3 4">4-36</strain>
    </source>
</reference>
<keyword evidence="2" id="KW-1133">Transmembrane helix</keyword>
<proteinExistence type="predicted"/>
<dbReference type="AlphaFoldDB" id="A0A9Y2JL23"/>
<evidence type="ECO:0000256" key="2">
    <source>
        <dbReference type="SAM" id="Phobius"/>
    </source>
</evidence>
<dbReference type="Proteomes" id="UP001239397">
    <property type="component" value="Chromosome"/>
</dbReference>